<dbReference type="Pfam" id="PF01464">
    <property type="entry name" value="SLT"/>
    <property type="match status" value="1"/>
</dbReference>
<dbReference type="AlphaFoldDB" id="A0A1F6T0Z4"/>
<dbReference type="Gene3D" id="1.10.530.10">
    <property type="match status" value="1"/>
</dbReference>
<evidence type="ECO:0000313" key="5">
    <source>
        <dbReference type="Proteomes" id="UP000178379"/>
    </source>
</evidence>
<evidence type="ECO:0000259" key="3">
    <source>
        <dbReference type="Pfam" id="PF01464"/>
    </source>
</evidence>
<name>A0A1F6T0Z4_9PROT</name>
<reference evidence="4 5" key="1">
    <citation type="journal article" date="2016" name="Nat. Commun.">
        <title>Thousands of microbial genomes shed light on interconnected biogeochemical processes in an aquifer system.</title>
        <authorList>
            <person name="Anantharaman K."/>
            <person name="Brown C.T."/>
            <person name="Hug L.A."/>
            <person name="Sharon I."/>
            <person name="Castelle C.J."/>
            <person name="Probst A.J."/>
            <person name="Thomas B.C."/>
            <person name="Singh A."/>
            <person name="Wilkins M.J."/>
            <person name="Karaoz U."/>
            <person name="Brodie E.L."/>
            <person name="Williams K.H."/>
            <person name="Hubbard S.S."/>
            <person name="Banfield J.F."/>
        </authorList>
    </citation>
    <scope>NUCLEOTIDE SEQUENCE [LARGE SCALE GENOMIC DNA]</scope>
</reference>
<dbReference type="STRING" id="1817756.A2140_04160"/>
<comment type="caution">
    <text evidence="4">The sequence shown here is derived from an EMBL/GenBank/DDBJ whole genome shotgun (WGS) entry which is preliminary data.</text>
</comment>
<evidence type="ECO:0000256" key="1">
    <source>
        <dbReference type="ARBA" id="ARBA00007734"/>
    </source>
</evidence>
<protein>
    <submittedName>
        <fullName evidence="4">Transglycosylase</fullName>
    </submittedName>
</protein>
<feature type="signal peptide" evidence="2">
    <location>
        <begin position="1"/>
        <end position="24"/>
    </location>
</feature>
<feature type="domain" description="Transglycosylase SLT" evidence="3">
    <location>
        <begin position="83"/>
        <end position="172"/>
    </location>
</feature>
<feature type="non-terminal residue" evidence="4">
    <location>
        <position position="192"/>
    </location>
</feature>
<comment type="similarity">
    <text evidence="1">Belongs to the transglycosylase Slt family.</text>
</comment>
<proteinExistence type="inferred from homology"/>
<dbReference type="PANTHER" id="PTHR37423">
    <property type="entry name" value="SOLUBLE LYTIC MUREIN TRANSGLYCOSYLASE-RELATED"/>
    <property type="match status" value="1"/>
</dbReference>
<organism evidence="4 5">
    <name type="scientific">Candidatus Muproteobacteria bacterium RBG_16_62_13</name>
    <dbReference type="NCBI Taxonomy" id="1817756"/>
    <lineage>
        <taxon>Bacteria</taxon>
        <taxon>Pseudomonadati</taxon>
        <taxon>Pseudomonadota</taxon>
        <taxon>Candidatus Muproteobacteria</taxon>
    </lineage>
</organism>
<evidence type="ECO:0000256" key="2">
    <source>
        <dbReference type="SAM" id="SignalP"/>
    </source>
</evidence>
<sequence>MHRPALLGCAFTLLLSLTVPGQAAAPTPPVDPELRTLLKQAVNETTSFRDRFDAEVWLTDMSRRLAHRIPDQRQRVEFLRHVHQEAARAGLMPELVLSVIEVESNFNPFAISSVGARGLMQVMPFWMKEIGRPGDSLFRVQTNLRYGCTILKYYLQRERGNLNLALRRYHGSLRDSSYPLRVNQALKQRWHP</sequence>
<dbReference type="InterPro" id="IPR008258">
    <property type="entry name" value="Transglycosylase_SLT_dom_1"/>
</dbReference>
<dbReference type="InterPro" id="IPR023346">
    <property type="entry name" value="Lysozyme-like_dom_sf"/>
</dbReference>
<dbReference type="SUPFAM" id="SSF53955">
    <property type="entry name" value="Lysozyme-like"/>
    <property type="match status" value="1"/>
</dbReference>
<gene>
    <name evidence="4" type="ORF">A2140_04160</name>
</gene>
<evidence type="ECO:0000313" key="4">
    <source>
        <dbReference type="EMBL" id="OGI38850.1"/>
    </source>
</evidence>
<accession>A0A1F6T0Z4</accession>
<keyword evidence="2" id="KW-0732">Signal</keyword>
<feature type="chain" id="PRO_5009526520" evidence="2">
    <location>
        <begin position="25"/>
        <end position="192"/>
    </location>
</feature>
<dbReference type="Proteomes" id="UP000178379">
    <property type="component" value="Unassembled WGS sequence"/>
</dbReference>
<dbReference type="PANTHER" id="PTHR37423:SF2">
    <property type="entry name" value="MEMBRANE-BOUND LYTIC MUREIN TRANSGLYCOSYLASE C"/>
    <property type="match status" value="1"/>
</dbReference>
<dbReference type="EMBL" id="MFSQ01000112">
    <property type="protein sequence ID" value="OGI38850.1"/>
    <property type="molecule type" value="Genomic_DNA"/>
</dbReference>